<proteinExistence type="predicted"/>
<dbReference type="Proteomes" id="UP000823388">
    <property type="component" value="Chromosome 3N"/>
</dbReference>
<dbReference type="OrthoDB" id="1609931at2759"/>
<dbReference type="PANTHER" id="PTHR36759:SF1">
    <property type="entry name" value="DYNEIN BETA CHAIN, CILIARY PROTEIN"/>
    <property type="match status" value="1"/>
</dbReference>
<keyword evidence="3" id="KW-1185">Reference proteome</keyword>
<evidence type="ECO:0000313" key="3">
    <source>
        <dbReference type="Proteomes" id="UP000823388"/>
    </source>
</evidence>
<feature type="region of interest" description="Disordered" evidence="1">
    <location>
        <begin position="69"/>
        <end position="88"/>
    </location>
</feature>
<dbReference type="EMBL" id="CM029042">
    <property type="protein sequence ID" value="KAG2621224.1"/>
    <property type="molecule type" value="Genomic_DNA"/>
</dbReference>
<comment type="caution">
    <text evidence="2">The sequence shown here is derived from an EMBL/GenBank/DDBJ whole genome shotgun (WGS) entry which is preliminary data.</text>
</comment>
<evidence type="ECO:0000256" key="1">
    <source>
        <dbReference type="SAM" id="MobiDB-lite"/>
    </source>
</evidence>
<sequence length="179" mass="19383">MGQALRRVRPPPPAPSPPARPPPPPPPRAPPAAAGGAPTNDDVTEPTKNAHGVLEERDPSYEEMLKHMVGRITTKPGGKPEMGDASVVQRYDRPLPKVRTSKADPGQSGSKQLPSGALNVQHIQEIIQLYQGKSSTHHGPMSVDDIATKFRVEASVVRNIVQFVSLPQEDETAKKKEEF</sequence>
<evidence type="ECO:0000313" key="2">
    <source>
        <dbReference type="EMBL" id="KAG2621224.1"/>
    </source>
</evidence>
<dbReference type="PANTHER" id="PTHR36759">
    <property type="entry name" value="DYNEIN BETA CHAIN, CILIARY PROTEIN"/>
    <property type="match status" value="1"/>
</dbReference>
<protein>
    <submittedName>
        <fullName evidence="2">Uncharacterized protein</fullName>
    </submittedName>
</protein>
<dbReference type="AlphaFoldDB" id="A0A8T0UK71"/>
<accession>A0A8T0UK71</accession>
<reference evidence="2 3" key="1">
    <citation type="submission" date="2020-05" db="EMBL/GenBank/DDBJ databases">
        <title>WGS assembly of Panicum virgatum.</title>
        <authorList>
            <person name="Lovell J.T."/>
            <person name="Jenkins J."/>
            <person name="Shu S."/>
            <person name="Juenger T.E."/>
            <person name="Schmutz J."/>
        </authorList>
    </citation>
    <scope>NUCLEOTIDE SEQUENCE [LARGE SCALE GENOMIC DNA]</scope>
    <source>
        <strain evidence="3">cv. AP13</strain>
    </source>
</reference>
<gene>
    <name evidence="2" type="ORF">PVAP13_3NG185700</name>
</gene>
<organism evidence="2 3">
    <name type="scientific">Panicum virgatum</name>
    <name type="common">Blackwell switchgrass</name>
    <dbReference type="NCBI Taxonomy" id="38727"/>
    <lineage>
        <taxon>Eukaryota</taxon>
        <taxon>Viridiplantae</taxon>
        <taxon>Streptophyta</taxon>
        <taxon>Embryophyta</taxon>
        <taxon>Tracheophyta</taxon>
        <taxon>Spermatophyta</taxon>
        <taxon>Magnoliopsida</taxon>
        <taxon>Liliopsida</taxon>
        <taxon>Poales</taxon>
        <taxon>Poaceae</taxon>
        <taxon>PACMAD clade</taxon>
        <taxon>Panicoideae</taxon>
        <taxon>Panicodae</taxon>
        <taxon>Paniceae</taxon>
        <taxon>Panicinae</taxon>
        <taxon>Panicum</taxon>
        <taxon>Panicum sect. Hiantes</taxon>
    </lineage>
</organism>
<feature type="region of interest" description="Disordered" evidence="1">
    <location>
        <begin position="94"/>
        <end position="114"/>
    </location>
</feature>
<feature type="region of interest" description="Disordered" evidence="1">
    <location>
        <begin position="1"/>
        <end position="61"/>
    </location>
</feature>
<name>A0A8T0UK71_PANVG</name>
<feature type="compositionally biased region" description="Pro residues" evidence="1">
    <location>
        <begin position="10"/>
        <end position="30"/>
    </location>
</feature>